<proteinExistence type="predicted"/>
<keyword evidence="2" id="KW-0732">Signal</keyword>
<feature type="signal peptide" evidence="2">
    <location>
        <begin position="1"/>
        <end position="23"/>
    </location>
</feature>
<feature type="region of interest" description="Disordered" evidence="1">
    <location>
        <begin position="149"/>
        <end position="179"/>
    </location>
</feature>
<dbReference type="EMBL" id="PFFY01000116">
    <property type="protein sequence ID" value="PIW33835.1"/>
    <property type="molecule type" value="Genomic_DNA"/>
</dbReference>
<evidence type="ECO:0000256" key="2">
    <source>
        <dbReference type="SAM" id="SignalP"/>
    </source>
</evidence>
<reference evidence="4" key="1">
    <citation type="submission" date="2017-09" db="EMBL/GenBank/DDBJ databases">
        <title>Depth-based differentiation of microbial function through sediment-hosted aquifers and enrichment of novel symbionts in the deep terrestrial subsurface.</title>
        <authorList>
            <person name="Probst A.J."/>
            <person name="Ladd B."/>
            <person name="Jarett J.K."/>
            <person name="Geller-Mcgrath D.E."/>
            <person name="Sieber C.M.K."/>
            <person name="Emerson J.B."/>
            <person name="Anantharaman K."/>
            <person name="Thomas B.C."/>
            <person name="Malmstrom R."/>
            <person name="Stieglmeier M."/>
            <person name="Klingl A."/>
            <person name="Woyke T."/>
            <person name="Ryan C.M."/>
            <person name="Banfield J.F."/>
        </authorList>
    </citation>
    <scope>NUCLEOTIDE SEQUENCE [LARGE SCALE GENOMIC DNA]</scope>
</reference>
<dbReference type="Proteomes" id="UP000230025">
    <property type="component" value="Unassembled WGS sequence"/>
</dbReference>
<feature type="compositionally biased region" description="Basic residues" evidence="1">
    <location>
        <begin position="153"/>
        <end position="171"/>
    </location>
</feature>
<name>A0A2M7GZD6_9BACT</name>
<feature type="chain" id="PRO_5014921801" evidence="2">
    <location>
        <begin position="24"/>
        <end position="179"/>
    </location>
</feature>
<evidence type="ECO:0000256" key="1">
    <source>
        <dbReference type="SAM" id="MobiDB-lite"/>
    </source>
</evidence>
<gene>
    <name evidence="3" type="ORF">COW28_02460</name>
</gene>
<evidence type="ECO:0000313" key="4">
    <source>
        <dbReference type="Proteomes" id="UP000230025"/>
    </source>
</evidence>
<comment type="caution">
    <text evidence="3">The sequence shown here is derived from an EMBL/GenBank/DDBJ whole genome shotgun (WGS) entry which is preliminary data.</text>
</comment>
<protein>
    <submittedName>
        <fullName evidence="3">Uncharacterized protein</fullName>
    </submittedName>
</protein>
<dbReference type="Gene3D" id="2.60.40.4070">
    <property type="match status" value="1"/>
</dbReference>
<organism evidence="3 4">
    <name type="scientific">bacterium (Candidatus Ratteibacteria) CG15_BIG_FIL_POST_REV_8_21_14_020_41_12</name>
    <dbReference type="NCBI Taxonomy" id="2014291"/>
    <lineage>
        <taxon>Bacteria</taxon>
        <taxon>Candidatus Ratteibacteria</taxon>
    </lineage>
</organism>
<evidence type="ECO:0000313" key="3">
    <source>
        <dbReference type="EMBL" id="PIW33835.1"/>
    </source>
</evidence>
<dbReference type="AlphaFoldDB" id="A0A2M7GZD6"/>
<sequence length="179" mass="20228">MEKKNFLFLVLLFLTFLPPTGFAENLKPGELPPELLEKIAASSGDDPYVIMLPTKELLNFDPTQGETGKIPYLLSQPAKVRIRIGIVGNPEAVIRTLIDWEERAAGENEELWDGRDSSGYPLDLKNCSIKIHLKTDEILPEYITDLYGESKSPTRKRHNKHQPGKMQRTKSRNSIPFPG</sequence>
<accession>A0A2M7GZD6</accession>